<keyword evidence="4" id="KW-0121">Carboxypeptidase</keyword>
<dbReference type="Gene3D" id="3.40.710.10">
    <property type="entry name" value="DD-peptidase/beta-lactamase superfamily"/>
    <property type="match status" value="2"/>
</dbReference>
<dbReference type="SUPFAM" id="SSF56601">
    <property type="entry name" value="beta-lactamase/transpeptidase-like"/>
    <property type="match status" value="1"/>
</dbReference>
<evidence type="ECO:0000256" key="3">
    <source>
        <dbReference type="SAM" id="Phobius"/>
    </source>
</evidence>
<dbReference type="GO" id="GO:0000270">
    <property type="term" value="P:peptidoglycan metabolic process"/>
    <property type="evidence" value="ECO:0007669"/>
    <property type="project" value="TreeGrafter"/>
</dbReference>
<dbReference type="InterPro" id="IPR012338">
    <property type="entry name" value="Beta-lactam/transpept-like"/>
</dbReference>
<sequence length="468" mass="47892">MGARNQDGRLGGRRRAVVWTLVSVVVLALIASSVLFVALRMNKSDDLPAGVPPRPAPIAATPAINAVSATAPQPTADGVTKQIAAAARAPQLGEFTGQVSDSLTGAILWSKSPSTPRVPASNTKILTAAAALLGLPHDARLTTTVVVGTDGQVIIKGAGDPTLSAQSKRSQTFYTDPGRISDLAEQVRKSGVSVTSVAVDTSAYTGPTMDSSWSRADIKGGDIAPIEALMTDGARTDRLNEYSPRVDNPAITAGEQLAEALDVDAPVTNVTAPAGARTIATVRSAPLVTRVNDMLRYSDNVLAEALGVELSVARGGPATLAGGTSAVKQTLADNKFDVSNVTLRDTSGLSYRNLVPAALLDKLMAAASGPTGSDQTIDSKIRPMLDGLPVAGGTGTLADRFTVGENPGAGWVRAKTGTLTGVSSLTGIVQTVDGRVLSFALISGGTSPADARPALDNVAGKLRECGCR</sequence>
<dbReference type="Proteomes" id="UP000005845">
    <property type="component" value="Unassembled WGS sequence"/>
</dbReference>
<evidence type="ECO:0000256" key="2">
    <source>
        <dbReference type="ARBA" id="ARBA00022801"/>
    </source>
</evidence>
<gene>
    <name evidence="4" type="primary">dac</name>
    <name evidence="4" type="ORF">GOSPT_103_00660</name>
</gene>
<evidence type="ECO:0000313" key="4">
    <source>
        <dbReference type="EMBL" id="GAB40489.1"/>
    </source>
</evidence>
<accession>H5U431</accession>
<keyword evidence="3" id="KW-0472">Membrane</keyword>
<organism evidence="4 5">
    <name type="scientific">Gordonia sputi NBRC 100414</name>
    <dbReference type="NCBI Taxonomy" id="1089453"/>
    <lineage>
        <taxon>Bacteria</taxon>
        <taxon>Bacillati</taxon>
        <taxon>Actinomycetota</taxon>
        <taxon>Actinomycetes</taxon>
        <taxon>Mycobacteriales</taxon>
        <taxon>Gordoniaceae</taxon>
        <taxon>Gordonia</taxon>
    </lineage>
</organism>
<keyword evidence="2" id="KW-0378">Hydrolase</keyword>
<evidence type="ECO:0000256" key="1">
    <source>
        <dbReference type="ARBA" id="ARBA00006096"/>
    </source>
</evidence>
<dbReference type="eggNOG" id="COG2027">
    <property type="taxonomic scope" value="Bacteria"/>
</dbReference>
<dbReference type="Pfam" id="PF02113">
    <property type="entry name" value="Peptidase_S13"/>
    <property type="match status" value="2"/>
</dbReference>
<dbReference type="Gene3D" id="3.50.80.20">
    <property type="entry name" value="D-Ala-D-Ala carboxypeptidase C, peptidase S13"/>
    <property type="match status" value="1"/>
</dbReference>
<feature type="transmembrane region" description="Helical" evidence="3">
    <location>
        <begin position="16"/>
        <end position="39"/>
    </location>
</feature>
<keyword evidence="3" id="KW-0812">Transmembrane</keyword>
<protein>
    <submittedName>
        <fullName evidence="4">D-alanyl-D-alanine carboxypeptidase</fullName>
    </submittedName>
</protein>
<comment type="caution">
    <text evidence="4">The sequence shown here is derived from an EMBL/GenBank/DDBJ whole genome shotgun (WGS) entry which is preliminary data.</text>
</comment>
<dbReference type="PANTHER" id="PTHR30023">
    <property type="entry name" value="D-ALANYL-D-ALANINE CARBOXYPEPTIDASE"/>
    <property type="match status" value="1"/>
</dbReference>
<dbReference type="MEROPS" id="S13.004"/>
<dbReference type="NCBIfam" id="TIGR00666">
    <property type="entry name" value="PBP4"/>
    <property type="match status" value="1"/>
</dbReference>
<reference evidence="4 5" key="1">
    <citation type="submission" date="2012-02" db="EMBL/GenBank/DDBJ databases">
        <title>Whole genome shotgun sequence of Gordonia sputi NBRC 100414.</title>
        <authorList>
            <person name="Yoshida I."/>
            <person name="Hosoyama A."/>
            <person name="Tsuchikane K."/>
            <person name="Katsumata H."/>
            <person name="Yamazaki S."/>
            <person name="Fujita N."/>
        </authorList>
    </citation>
    <scope>NUCLEOTIDE SEQUENCE [LARGE SCALE GENOMIC DNA]</scope>
    <source>
        <strain evidence="4 5">NBRC 100414</strain>
    </source>
</reference>
<dbReference type="AlphaFoldDB" id="H5U431"/>
<dbReference type="PANTHER" id="PTHR30023:SF0">
    <property type="entry name" value="PENICILLIN-SENSITIVE CARBOXYPEPTIDASE A"/>
    <property type="match status" value="1"/>
</dbReference>
<dbReference type="GO" id="GO:0006508">
    <property type="term" value="P:proteolysis"/>
    <property type="evidence" value="ECO:0007669"/>
    <property type="project" value="InterPro"/>
</dbReference>
<evidence type="ECO:0000313" key="5">
    <source>
        <dbReference type="Proteomes" id="UP000005845"/>
    </source>
</evidence>
<dbReference type="PRINTS" id="PR00922">
    <property type="entry name" value="DADACBPTASE3"/>
</dbReference>
<dbReference type="GO" id="GO:0004185">
    <property type="term" value="F:serine-type carboxypeptidase activity"/>
    <property type="evidence" value="ECO:0007669"/>
    <property type="project" value="InterPro"/>
</dbReference>
<keyword evidence="4" id="KW-0645">Protease</keyword>
<dbReference type="InterPro" id="IPR000667">
    <property type="entry name" value="Peptidase_S13"/>
</dbReference>
<keyword evidence="3" id="KW-1133">Transmembrane helix</keyword>
<keyword evidence="5" id="KW-1185">Reference proteome</keyword>
<proteinExistence type="inferred from homology"/>
<comment type="similarity">
    <text evidence="1">Belongs to the peptidase S13 family.</text>
</comment>
<dbReference type="EMBL" id="BAFC01000101">
    <property type="protein sequence ID" value="GAB40489.1"/>
    <property type="molecule type" value="Genomic_DNA"/>
</dbReference>
<dbReference type="RefSeq" id="WP_005207555.1">
    <property type="nucleotide sequence ID" value="NZ_BAFC01000101.1"/>
</dbReference>
<name>H5U431_9ACTN</name>